<dbReference type="InterPro" id="IPR000620">
    <property type="entry name" value="EamA_dom"/>
</dbReference>
<dbReference type="GO" id="GO:0016020">
    <property type="term" value="C:membrane"/>
    <property type="evidence" value="ECO:0007669"/>
    <property type="project" value="UniProtKB-SubCell"/>
</dbReference>
<feature type="transmembrane region" description="Helical" evidence="6">
    <location>
        <begin position="291"/>
        <end position="309"/>
    </location>
</feature>
<dbReference type="InterPro" id="IPR037185">
    <property type="entry name" value="EmrE-like"/>
</dbReference>
<evidence type="ECO:0000256" key="1">
    <source>
        <dbReference type="ARBA" id="ARBA00004141"/>
    </source>
</evidence>
<feature type="transmembrane region" description="Helical" evidence="6">
    <location>
        <begin position="267"/>
        <end position="285"/>
    </location>
</feature>
<feature type="transmembrane region" description="Helical" evidence="6">
    <location>
        <begin position="89"/>
        <end position="111"/>
    </location>
</feature>
<evidence type="ECO:0000256" key="3">
    <source>
        <dbReference type="ARBA" id="ARBA00022692"/>
    </source>
</evidence>
<keyword evidence="3 6" id="KW-0812">Transmembrane</keyword>
<name>A0A1Y5RPW4_9RHOB</name>
<proteinExistence type="inferred from homology"/>
<gene>
    <name evidence="8" type="ORF">PSJ8397_00934</name>
</gene>
<evidence type="ECO:0000256" key="5">
    <source>
        <dbReference type="ARBA" id="ARBA00023136"/>
    </source>
</evidence>
<dbReference type="EMBL" id="FWFT01000001">
    <property type="protein sequence ID" value="SLN22675.1"/>
    <property type="molecule type" value="Genomic_DNA"/>
</dbReference>
<evidence type="ECO:0000256" key="4">
    <source>
        <dbReference type="ARBA" id="ARBA00022989"/>
    </source>
</evidence>
<feature type="transmembrane region" description="Helical" evidence="6">
    <location>
        <begin position="145"/>
        <end position="163"/>
    </location>
</feature>
<feature type="transmembrane region" description="Helical" evidence="6">
    <location>
        <begin position="27"/>
        <end position="46"/>
    </location>
</feature>
<keyword evidence="4 6" id="KW-1133">Transmembrane helix</keyword>
<keyword evidence="5 6" id="KW-0472">Membrane</keyword>
<comment type="similarity">
    <text evidence="2">Belongs to the EamA transporter family.</text>
</comment>
<feature type="transmembrane region" description="Helical" evidence="6">
    <location>
        <begin position="117"/>
        <end position="138"/>
    </location>
</feature>
<dbReference type="PANTHER" id="PTHR32322">
    <property type="entry name" value="INNER MEMBRANE TRANSPORTER"/>
    <property type="match status" value="1"/>
</dbReference>
<evidence type="ECO:0000313" key="8">
    <source>
        <dbReference type="EMBL" id="SLN22675.1"/>
    </source>
</evidence>
<dbReference type="SUPFAM" id="SSF103481">
    <property type="entry name" value="Multidrug resistance efflux transporter EmrE"/>
    <property type="match status" value="2"/>
</dbReference>
<feature type="transmembrane region" description="Helical" evidence="6">
    <location>
        <begin position="206"/>
        <end position="228"/>
    </location>
</feature>
<evidence type="ECO:0000313" key="9">
    <source>
        <dbReference type="Proteomes" id="UP000193623"/>
    </source>
</evidence>
<feature type="domain" description="EamA" evidence="7">
    <location>
        <begin position="32"/>
        <end position="159"/>
    </location>
</feature>
<sequence length="320" mass="32869">MSLCATGGGWRNTGRHRLTSTLTRADALPWVALILFGAGWGIMQPLTKIAVSGGFEPFGIMVWQGVASLVLGGLLSARYGPPRGRWQWLFCAQVAVLGTLIPHFASFTAIAHLPAGLMAIIMALIPIFALLMGGVIGLEPVTARRALGIGCGLAAIAVIAATHGDMGTDLGTGPLWAVGVAVVAPLCYATNSTLTSARGLYGMHPLQALAGSALLFLPVATGGAVITGQLKGLGADLPSLAVAGSVVGHTLIYAGFLWLIARSGAVFASQTAYLVTGFGVLWSMVLLGERYALAIWLALALMLAGLSLVRPRATGDTGTN</sequence>
<reference evidence="8 9" key="1">
    <citation type="submission" date="2017-03" db="EMBL/GenBank/DDBJ databases">
        <authorList>
            <person name="Afonso C.L."/>
            <person name="Miller P.J."/>
            <person name="Scott M.A."/>
            <person name="Spackman E."/>
            <person name="Goraichik I."/>
            <person name="Dimitrov K.M."/>
            <person name="Suarez D.L."/>
            <person name="Swayne D.E."/>
        </authorList>
    </citation>
    <scope>NUCLEOTIDE SEQUENCE [LARGE SCALE GENOMIC DNA]</scope>
    <source>
        <strain evidence="8 9">CECT 8397</strain>
    </source>
</reference>
<evidence type="ECO:0000259" key="7">
    <source>
        <dbReference type="Pfam" id="PF00892"/>
    </source>
</evidence>
<accession>A0A1Y5RPW4</accession>
<dbReference type="InterPro" id="IPR050638">
    <property type="entry name" value="AA-Vitamin_Transporters"/>
</dbReference>
<evidence type="ECO:0000256" key="6">
    <source>
        <dbReference type="SAM" id="Phobius"/>
    </source>
</evidence>
<evidence type="ECO:0000256" key="2">
    <source>
        <dbReference type="ARBA" id="ARBA00007362"/>
    </source>
</evidence>
<dbReference type="PANTHER" id="PTHR32322:SF2">
    <property type="entry name" value="EAMA DOMAIN-CONTAINING PROTEIN"/>
    <property type="match status" value="1"/>
</dbReference>
<feature type="transmembrane region" description="Helical" evidence="6">
    <location>
        <begin position="58"/>
        <end position="77"/>
    </location>
</feature>
<dbReference type="AlphaFoldDB" id="A0A1Y5RPW4"/>
<dbReference type="Proteomes" id="UP000193623">
    <property type="component" value="Unassembled WGS sequence"/>
</dbReference>
<feature type="transmembrane region" description="Helical" evidence="6">
    <location>
        <begin position="240"/>
        <end position="260"/>
    </location>
</feature>
<keyword evidence="9" id="KW-1185">Reference proteome</keyword>
<comment type="subcellular location">
    <subcellularLocation>
        <location evidence="1">Membrane</location>
        <topology evidence="1">Multi-pass membrane protein</topology>
    </subcellularLocation>
</comment>
<feature type="transmembrane region" description="Helical" evidence="6">
    <location>
        <begin position="175"/>
        <end position="194"/>
    </location>
</feature>
<organism evidence="8 9">
    <name type="scientific">Pseudooctadecabacter jejudonensis</name>
    <dbReference type="NCBI Taxonomy" id="1391910"/>
    <lineage>
        <taxon>Bacteria</taxon>
        <taxon>Pseudomonadati</taxon>
        <taxon>Pseudomonadota</taxon>
        <taxon>Alphaproteobacteria</taxon>
        <taxon>Rhodobacterales</taxon>
        <taxon>Paracoccaceae</taxon>
        <taxon>Pseudooctadecabacter</taxon>
    </lineage>
</organism>
<dbReference type="Pfam" id="PF00892">
    <property type="entry name" value="EamA"/>
    <property type="match status" value="1"/>
</dbReference>
<protein>
    <submittedName>
        <fullName evidence="8">Putative DMT superfamily transporter inner membrane protein</fullName>
    </submittedName>
</protein>